<comment type="caution">
    <text evidence="1">The sequence shown here is derived from an EMBL/GenBank/DDBJ whole genome shotgun (WGS) entry which is preliminary data.</text>
</comment>
<name>A0A084XY86_9PROT</name>
<dbReference type="Proteomes" id="UP000019812">
    <property type="component" value="Unassembled WGS sequence"/>
</dbReference>
<sequence length="99" mass="10830">MNPDRHQVIQRSMHQAMTRQTGEICESIRNDQQAIMAPSTLRTGMPGVPSRVVDHLQADRRQHCKSLLNVRDNAGSSTSGGRIGHAGRAFLNGLTVTVV</sequence>
<dbReference type="EMBL" id="JDSS02000028">
    <property type="protein sequence ID" value="KFB67430.1"/>
    <property type="molecule type" value="Genomic_DNA"/>
</dbReference>
<accession>A0A084XY86</accession>
<gene>
    <name evidence="1" type="ORF">CAPSK01_003190</name>
</gene>
<proteinExistence type="predicted"/>
<dbReference type="AlphaFoldDB" id="A0A084XY86"/>
<organism evidence="1 2">
    <name type="scientific">Candidatus Accumulibacter vicinus</name>
    <dbReference type="NCBI Taxonomy" id="2954382"/>
    <lineage>
        <taxon>Bacteria</taxon>
        <taxon>Pseudomonadati</taxon>
        <taxon>Pseudomonadota</taxon>
        <taxon>Betaproteobacteria</taxon>
        <taxon>Candidatus Accumulibacter</taxon>
    </lineage>
</organism>
<evidence type="ECO:0000313" key="1">
    <source>
        <dbReference type="EMBL" id="KFB67430.1"/>
    </source>
</evidence>
<evidence type="ECO:0000313" key="2">
    <source>
        <dbReference type="Proteomes" id="UP000019812"/>
    </source>
</evidence>
<protein>
    <submittedName>
        <fullName evidence="1">Uncharacterized protein</fullName>
    </submittedName>
</protein>
<reference evidence="1 2" key="1">
    <citation type="submission" date="2014-07" db="EMBL/GenBank/DDBJ databases">
        <title>Expanding our view of genomic diversity in Candidatus Accumulibacter clades.</title>
        <authorList>
            <person name="Skennerton C.T."/>
            <person name="Barr J.J."/>
            <person name="Slater F.R."/>
            <person name="Bond P.L."/>
            <person name="Tyson G.W."/>
        </authorList>
    </citation>
    <scope>NUCLEOTIDE SEQUENCE [LARGE SCALE GENOMIC DNA]</scope>
    <source>
        <strain evidence="2">SK-01</strain>
    </source>
</reference>